<gene>
    <name evidence="1" type="ORF">GmarT_09020</name>
</gene>
<evidence type="ECO:0000313" key="1">
    <source>
        <dbReference type="EMBL" id="QEG15064.1"/>
    </source>
</evidence>
<evidence type="ECO:0000313" key="2">
    <source>
        <dbReference type="Proteomes" id="UP000322887"/>
    </source>
</evidence>
<organism evidence="1 2">
    <name type="scientific">Gimesia maris</name>
    <dbReference type="NCBI Taxonomy" id="122"/>
    <lineage>
        <taxon>Bacteria</taxon>
        <taxon>Pseudomonadati</taxon>
        <taxon>Planctomycetota</taxon>
        <taxon>Planctomycetia</taxon>
        <taxon>Planctomycetales</taxon>
        <taxon>Planctomycetaceae</taxon>
        <taxon>Gimesia</taxon>
    </lineage>
</organism>
<sequence length="74" mass="8614">MREKGIRRGFYADRGIMSIRIFEWGSKLADLGNPSHSQSPPNLHKPLLFKNLKRRNIESAAAFLYLYFNDFGVR</sequence>
<name>A0ABX5YHK8_9PLAN</name>
<accession>A0ABX5YHK8</accession>
<dbReference type="Proteomes" id="UP000322887">
    <property type="component" value="Chromosome"/>
</dbReference>
<keyword evidence="2" id="KW-1185">Reference proteome</keyword>
<protein>
    <submittedName>
        <fullName evidence="1">Uncharacterized protein</fullName>
    </submittedName>
</protein>
<proteinExistence type="predicted"/>
<dbReference type="EMBL" id="CP042910">
    <property type="protein sequence ID" value="QEG15064.1"/>
    <property type="molecule type" value="Genomic_DNA"/>
</dbReference>
<reference evidence="1 2" key="1">
    <citation type="submission" date="2019-08" db="EMBL/GenBank/DDBJ databases">
        <title>Deep-cultivation of Planctomycetes and their phenomic and genomic characterization uncovers novel biology.</title>
        <authorList>
            <person name="Wiegand S."/>
            <person name="Jogler M."/>
            <person name="Boedeker C."/>
            <person name="Pinto D."/>
            <person name="Vollmers J."/>
            <person name="Rivas-Marin E."/>
            <person name="Kohn T."/>
            <person name="Peeters S.H."/>
            <person name="Heuer A."/>
            <person name="Rast P."/>
            <person name="Oberbeckmann S."/>
            <person name="Bunk B."/>
            <person name="Jeske O."/>
            <person name="Meyerdierks A."/>
            <person name="Storesund J.E."/>
            <person name="Kallscheuer N."/>
            <person name="Luecker S."/>
            <person name="Lage O.M."/>
            <person name="Pohl T."/>
            <person name="Merkel B.J."/>
            <person name="Hornburger P."/>
            <person name="Mueller R.-W."/>
            <person name="Bruemmer F."/>
            <person name="Labrenz M."/>
            <person name="Spormann A.M."/>
            <person name="Op den Camp H."/>
            <person name="Overmann J."/>
            <person name="Amann R."/>
            <person name="Jetten M.S.M."/>
            <person name="Mascher T."/>
            <person name="Medema M.H."/>
            <person name="Devos D.P."/>
            <person name="Kaster A.-K."/>
            <person name="Ovreas L."/>
            <person name="Rohde M."/>
            <person name="Galperin M.Y."/>
            <person name="Jogler C."/>
        </authorList>
    </citation>
    <scope>NUCLEOTIDE SEQUENCE [LARGE SCALE GENOMIC DNA]</scope>
    <source>
        <strain evidence="1 2">DSM 8797</strain>
    </source>
</reference>